<dbReference type="SUPFAM" id="SSF52540">
    <property type="entry name" value="P-loop containing nucleoside triphosphate hydrolases"/>
    <property type="match status" value="2"/>
</dbReference>
<feature type="domain" description="AAA+ ATPase" evidence="10">
    <location>
        <begin position="779"/>
        <end position="905"/>
    </location>
</feature>
<sequence>MEQWDAAIAANSTQLREWTAEVVTVSQKNTWISLPPKVCNSLYKRTSATQVIIRLICLDNAGLPLKGRPPVFAAWCGNTSRSNNILEIPRDWAGSLGLLQGSKVLMEPLLNPSSWLPRCTSLQVEPVAEDDWEVVERNAGHLEEVLLHQVAVVSEHQVIPVWVRGQALVKIKVNSCSPARTVQLEAGSEVHVAPKPRLLPAPHPRSAVQMGRKFPEPSSAVSSSKTACWMPPMWLRVLPVGTCFLSSSESFLSHAPASGGSTLQQTPSTESTSILNPSTNSWHKDPSSASGIGLSGSNNMKSWLTVAALGPLSWALRSPGAGAAEGNHTHDANQNIASAFIPGQLMIIQGHQGNDSGRAVVVDEADINLPSLSQAAVHILPSRLCPEGHIMLAPPLIMALGLRVHSQVKVHLSFENAVMAAEAAAVESGTGQCGRHDVKLGIQSGAVPQAMQGQDLLEEKENDATCIAAIPSVGRILTQVPPVTLHPVTFQSGPSPEHHSLPSSEATASSVETRSSTQARSCAGALKTEVLRDDEKLSCVLITSWLRQQAQHLRRLTGSLGLSHLVPAISRKDSRKIQEETPAASAQGTPAASAGCWLPLLSGMLMHVQVEDIDRYFLLHIDLSEHRLAYNDEALSAAAVRPPPPIVPVVLVPHYMVPEPCSSSSSVEEIRSKHSLKTLACRGFMLSSIKMGRSVTLRSSLHPSSLPPLSSSLHKQYTLFSDRLDIPHASNAQSLQIAVQRLAWLKEQLEACLKRLVPILSPPRAAADTPHSGLRAAPRSGGLLLTGPAGSGKTAVLETVLQLLTCSPTAPARCLHVRCSKLMAAASSAGGRNPPPSTSVKTYLSQIVEEAMLCRPSVIVLDDLELMAGSVSAEGGTEEAAVVEAGDGTALAEWLAEVMDALLLLPPGPGVAWAASCKNAAAVHPVLRAAGRFDAEVRLPAPGAAARGVLLAAALEQRGIQMCEEALSRVAALAEGCDARDLKVVIERAVHAAVSRKLSLNARGDVPSHASREEVPESVHSSGVNVAEVCCSGHVLEQQLKESGLGVTETDLVESLRSFVPAAFWSLDSSARGVGGASSIDGWQDVGGLSEARVALKEALELPFKHSALVASAPLRLRTGLLLYGPPGCGKTHLVSAAAAAMASTVSMRFISVKGPELLNKYIGASEASVRDLFQRAAAAAPCLLFFDEFDAIAPPRGHDSTGVTDRVVNQLLTELDGVEGLRGVCVVAATSRPDMVDPALLRPGRLDRLVLCGVPEEEERLQILKALSRKLSMDSSVDLSLVAAQSDGLTGADLGAILSEAQLLAVHGVLDDLKGSRIKTAGNVNVPKMAVSSKSGTDNAEAVKRALASESPAVLASEQFSEGAGGSSSCKEVEAERSSCEVIVAECTEVQQVGSSNMNVVHSVADVSKAACPHSSAVITMSHIIRALKLTRSSLTASERMRLETIYEKFGIMRKAGPAAGGIVGRTGVSKRATLA</sequence>
<dbReference type="STRING" id="1157962.A0A250XAI0"/>
<feature type="region of interest" description="Disordered" evidence="9">
    <location>
        <begin position="256"/>
        <end position="290"/>
    </location>
</feature>
<name>A0A250XAI0_9CHLO</name>
<dbReference type="PROSITE" id="PS00674">
    <property type="entry name" value="AAA"/>
    <property type="match status" value="1"/>
</dbReference>
<dbReference type="CDD" id="cd00009">
    <property type="entry name" value="AAA"/>
    <property type="match status" value="1"/>
</dbReference>
<dbReference type="Pfam" id="PF09262">
    <property type="entry name" value="PEX-1N"/>
    <property type="match status" value="1"/>
</dbReference>
<evidence type="ECO:0000256" key="5">
    <source>
        <dbReference type="ARBA" id="ARBA00022840"/>
    </source>
</evidence>
<dbReference type="Gene3D" id="3.40.50.300">
    <property type="entry name" value="P-loop containing nucleotide triphosphate hydrolases"/>
    <property type="match status" value="2"/>
</dbReference>
<feature type="region of interest" description="Disordered" evidence="9">
    <location>
        <begin position="487"/>
        <end position="519"/>
    </location>
</feature>
<evidence type="ECO:0000256" key="8">
    <source>
        <dbReference type="ARBA" id="ARBA00034532"/>
    </source>
</evidence>
<dbReference type="Gene3D" id="3.10.330.10">
    <property type="match status" value="1"/>
</dbReference>
<feature type="compositionally biased region" description="Polar residues" evidence="9">
    <location>
        <begin position="506"/>
        <end position="519"/>
    </location>
</feature>
<keyword evidence="3" id="KW-0547">Nucleotide-binding</keyword>
<evidence type="ECO:0000313" key="12">
    <source>
        <dbReference type="Proteomes" id="UP000232323"/>
    </source>
</evidence>
<dbReference type="InterPro" id="IPR029067">
    <property type="entry name" value="CDC48_domain_2-like_sf"/>
</dbReference>
<dbReference type="Pfam" id="PF00004">
    <property type="entry name" value="AAA"/>
    <property type="match status" value="2"/>
</dbReference>
<keyword evidence="4" id="KW-0378">Hydrolase</keyword>
<reference evidence="11 12" key="1">
    <citation type="submission" date="2017-08" db="EMBL/GenBank/DDBJ databases">
        <title>Acidophilic green algal genome provides insights into adaptation to an acidic environment.</title>
        <authorList>
            <person name="Hirooka S."/>
            <person name="Hirose Y."/>
            <person name="Kanesaki Y."/>
            <person name="Higuchi S."/>
            <person name="Fujiwara T."/>
            <person name="Onuma R."/>
            <person name="Era A."/>
            <person name="Ohbayashi R."/>
            <person name="Uzuka A."/>
            <person name="Nozaki H."/>
            <person name="Yoshikawa H."/>
            <person name="Miyagishima S.Y."/>
        </authorList>
    </citation>
    <scope>NUCLEOTIDE SEQUENCE [LARGE SCALE GENOMIC DNA]</scope>
    <source>
        <strain evidence="11 12">NIES-2499</strain>
    </source>
</reference>
<accession>A0A250XAI0</accession>
<dbReference type="InterPro" id="IPR003593">
    <property type="entry name" value="AAA+_ATPase"/>
</dbReference>
<dbReference type="InterPro" id="IPR027417">
    <property type="entry name" value="P-loop_NTPase"/>
</dbReference>
<dbReference type="GO" id="GO:0016887">
    <property type="term" value="F:ATP hydrolysis activity"/>
    <property type="evidence" value="ECO:0007669"/>
    <property type="project" value="InterPro"/>
</dbReference>
<evidence type="ECO:0000313" key="11">
    <source>
        <dbReference type="EMBL" id="GAX80046.1"/>
    </source>
</evidence>
<dbReference type="Proteomes" id="UP000232323">
    <property type="component" value="Unassembled WGS sequence"/>
</dbReference>
<dbReference type="InterPro" id="IPR050168">
    <property type="entry name" value="AAA_ATPase_domain"/>
</dbReference>
<feature type="region of interest" description="Disordered" evidence="9">
    <location>
        <begin position="195"/>
        <end position="216"/>
    </location>
</feature>
<dbReference type="GO" id="GO:0005778">
    <property type="term" value="C:peroxisomal membrane"/>
    <property type="evidence" value="ECO:0007669"/>
    <property type="project" value="TreeGrafter"/>
</dbReference>
<dbReference type="GO" id="GO:0005524">
    <property type="term" value="F:ATP binding"/>
    <property type="evidence" value="ECO:0007669"/>
    <property type="project" value="UniProtKB-KW"/>
</dbReference>
<dbReference type="OrthoDB" id="2187at2759"/>
<comment type="caution">
    <text evidence="11">The sequence shown here is derived from an EMBL/GenBank/DDBJ whole genome shotgun (WGS) entry which is preliminary data.</text>
</comment>
<dbReference type="InterPro" id="IPR003960">
    <property type="entry name" value="ATPase_AAA_CS"/>
</dbReference>
<evidence type="ECO:0000256" key="4">
    <source>
        <dbReference type="ARBA" id="ARBA00022801"/>
    </source>
</evidence>
<dbReference type="SUPFAM" id="SSF50692">
    <property type="entry name" value="ADC-like"/>
    <property type="match status" value="1"/>
</dbReference>
<dbReference type="EMBL" id="BEGY01000048">
    <property type="protein sequence ID" value="GAX80046.1"/>
    <property type="molecule type" value="Genomic_DNA"/>
</dbReference>
<feature type="domain" description="AAA+ ATPase" evidence="10">
    <location>
        <begin position="1117"/>
        <end position="1257"/>
    </location>
</feature>
<evidence type="ECO:0000256" key="2">
    <source>
        <dbReference type="ARBA" id="ARBA00006914"/>
    </source>
</evidence>
<evidence type="ECO:0000256" key="1">
    <source>
        <dbReference type="ARBA" id="ARBA00004370"/>
    </source>
</evidence>
<keyword evidence="5" id="KW-0067">ATP-binding</keyword>
<dbReference type="SUPFAM" id="SSF54585">
    <property type="entry name" value="Cdc48 domain 2-like"/>
    <property type="match status" value="1"/>
</dbReference>
<evidence type="ECO:0000256" key="6">
    <source>
        <dbReference type="ARBA" id="ARBA00023136"/>
    </source>
</evidence>
<dbReference type="SMART" id="SM00382">
    <property type="entry name" value="AAA"/>
    <property type="match status" value="2"/>
</dbReference>
<gene>
    <name evidence="11" type="ORF">CEUSTIGMA_g7485.t1</name>
</gene>
<dbReference type="GO" id="GO:0016558">
    <property type="term" value="P:protein import into peroxisome matrix"/>
    <property type="evidence" value="ECO:0007669"/>
    <property type="project" value="TreeGrafter"/>
</dbReference>
<keyword evidence="12" id="KW-1185">Reference proteome</keyword>
<dbReference type="Gene3D" id="2.40.40.20">
    <property type="match status" value="1"/>
</dbReference>
<feature type="compositionally biased region" description="Polar residues" evidence="9">
    <location>
        <begin position="259"/>
        <end position="290"/>
    </location>
</feature>
<organism evidence="11 12">
    <name type="scientific">Chlamydomonas eustigma</name>
    <dbReference type="NCBI Taxonomy" id="1157962"/>
    <lineage>
        <taxon>Eukaryota</taxon>
        <taxon>Viridiplantae</taxon>
        <taxon>Chlorophyta</taxon>
        <taxon>core chlorophytes</taxon>
        <taxon>Chlorophyceae</taxon>
        <taxon>CS clade</taxon>
        <taxon>Chlamydomonadales</taxon>
        <taxon>Chlamydomonadaceae</taxon>
        <taxon>Chlamydomonas</taxon>
    </lineage>
</organism>
<evidence type="ECO:0000256" key="7">
    <source>
        <dbReference type="ARBA" id="ARBA00032509"/>
    </source>
</evidence>
<dbReference type="Gene3D" id="1.10.8.60">
    <property type="match status" value="1"/>
</dbReference>
<dbReference type="InterPro" id="IPR015342">
    <property type="entry name" value="PEX1-N_C-lobe"/>
</dbReference>
<comment type="subcellular location">
    <subcellularLocation>
        <location evidence="1">Membrane</location>
    </subcellularLocation>
</comment>
<protein>
    <recommendedName>
        <fullName evidence="8">Peroxisomal ATPase PEX1</fullName>
    </recommendedName>
    <alternativeName>
        <fullName evidence="7">Peroxin-1</fullName>
    </alternativeName>
</protein>
<evidence type="ECO:0000256" key="3">
    <source>
        <dbReference type="ARBA" id="ARBA00022741"/>
    </source>
</evidence>
<dbReference type="InterPro" id="IPR003959">
    <property type="entry name" value="ATPase_AAA_core"/>
</dbReference>
<dbReference type="GO" id="GO:0005829">
    <property type="term" value="C:cytosol"/>
    <property type="evidence" value="ECO:0007669"/>
    <property type="project" value="TreeGrafter"/>
</dbReference>
<dbReference type="FunFam" id="3.40.50.300:FF:000149">
    <property type="entry name" value="Nuclear valosin-containing protein-like"/>
    <property type="match status" value="1"/>
</dbReference>
<evidence type="ECO:0000256" key="9">
    <source>
        <dbReference type="SAM" id="MobiDB-lite"/>
    </source>
</evidence>
<dbReference type="InterPro" id="IPR009010">
    <property type="entry name" value="Asp_de-COase-like_dom_sf"/>
</dbReference>
<evidence type="ECO:0000259" key="10">
    <source>
        <dbReference type="SMART" id="SM00382"/>
    </source>
</evidence>
<dbReference type="PANTHER" id="PTHR23077">
    <property type="entry name" value="AAA-FAMILY ATPASE"/>
    <property type="match status" value="1"/>
</dbReference>
<dbReference type="PANTHER" id="PTHR23077:SF12">
    <property type="entry name" value="PEROXISOMAL ATPASE PEX1"/>
    <property type="match status" value="1"/>
</dbReference>
<keyword evidence="6" id="KW-0472">Membrane</keyword>
<comment type="similarity">
    <text evidence="2">Belongs to the AAA ATPase family.</text>
</comment>
<proteinExistence type="inferred from homology"/>